<sequence>LSGCILGRRCRIEGGPRQDEDKTNLKECEVQEGNIVPWGTDSKGEKFMVFETQGDEDDFDDDAEQDDLNEDMESQAISER</sequence>
<comment type="caution">
    <text evidence="1">The sequence shown here is derived from an EMBL/GenBank/DDBJ whole genome shotgun (WGS) entry which is preliminary data.</text>
</comment>
<organism evidence="1 2">
    <name type="scientific">Coniosporium uncinatum</name>
    <dbReference type="NCBI Taxonomy" id="93489"/>
    <lineage>
        <taxon>Eukaryota</taxon>
        <taxon>Fungi</taxon>
        <taxon>Dikarya</taxon>
        <taxon>Ascomycota</taxon>
        <taxon>Pezizomycotina</taxon>
        <taxon>Dothideomycetes</taxon>
        <taxon>Dothideomycetes incertae sedis</taxon>
        <taxon>Coniosporium</taxon>
    </lineage>
</organism>
<protein>
    <submittedName>
        <fullName evidence="1">Uncharacterized protein</fullName>
    </submittedName>
</protein>
<dbReference type="Proteomes" id="UP001186974">
    <property type="component" value="Unassembled WGS sequence"/>
</dbReference>
<evidence type="ECO:0000313" key="2">
    <source>
        <dbReference type="Proteomes" id="UP001186974"/>
    </source>
</evidence>
<gene>
    <name evidence="1" type="ORF">LTS18_002078</name>
</gene>
<keyword evidence="2" id="KW-1185">Reference proteome</keyword>
<evidence type="ECO:0000313" key="1">
    <source>
        <dbReference type="EMBL" id="KAK3066052.1"/>
    </source>
</evidence>
<accession>A0ACC3DE32</accession>
<proteinExistence type="predicted"/>
<dbReference type="EMBL" id="JAWDJW010006041">
    <property type="protein sequence ID" value="KAK3066052.1"/>
    <property type="molecule type" value="Genomic_DNA"/>
</dbReference>
<reference evidence="1" key="1">
    <citation type="submission" date="2024-09" db="EMBL/GenBank/DDBJ databases">
        <title>Black Yeasts Isolated from many extreme environments.</title>
        <authorList>
            <person name="Coleine C."/>
            <person name="Stajich J.E."/>
            <person name="Selbmann L."/>
        </authorList>
    </citation>
    <scope>NUCLEOTIDE SEQUENCE</scope>
    <source>
        <strain evidence="1">CCFEE 5737</strain>
    </source>
</reference>
<feature type="non-terminal residue" evidence="1">
    <location>
        <position position="1"/>
    </location>
</feature>
<name>A0ACC3DE32_9PEZI</name>